<evidence type="ECO:0000256" key="1">
    <source>
        <dbReference type="ARBA" id="ARBA00001947"/>
    </source>
</evidence>
<dbReference type="SUPFAM" id="SSF51261">
    <property type="entry name" value="Duplicated hybrid motif"/>
    <property type="match status" value="1"/>
</dbReference>
<evidence type="ECO:0000256" key="7">
    <source>
        <dbReference type="ARBA" id="ARBA00023049"/>
    </source>
</evidence>
<comment type="subcellular location">
    <subcellularLocation>
        <location evidence="2">Cell envelope</location>
    </subcellularLocation>
</comment>
<dbReference type="InterPro" id="IPR050570">
    <property type="entry name" value="Cell_wall_metabolism_enzyme"/>
</dbReference>
<evidence type="ECO:0000313" key="10">
    <source>
        <dbReference type="EMBL" id="MFD0761727.1"/>
    </source>
</evidence>
<evidence type="ECO:0000259" key="8">
    <source>
        <dbReference type="Pfam" id="PF01551"/>
    </source>
</evidence>
<accession>A0ABW2Z7S0</accession>
<evidence type="ECO:0000256" key="3">
    <source>
        <dbReference type="ARBA" id="ARBA00022670"/>
    </source>
</evidence>
<evidence type="ECO:0000313" key="11">
    <source>
        <dbReference type="Proteomes" id="UP001597032"/>
    </source>
</evidence>
<feature type="domain" description="M23ase beta-sheet core" evidence="8">
    <location>
        <begin position="277"/>
        <end position="371"/>
    </location>
</feature>
<evidence type="ECO:0000256" key="6">
    <source>
        <dbReference type="ARBA" id="ARBA00022833"/>
    </source>
</evidence>
<keyword evidence="7" id="KW-0482">Metalloprotease</keyword>
<dbReference type="InterPro" id="IPR016047">
    <property type="entry name" value="M23ase_b-sheet_dom"/>
</dbReference>
<keyword evidence="11" id="KW-1185">Reference proteome</keyword>
<name>A0ABW2Z7S0_9FLAO</name>
<keyword evidence="3" id="KW-0645">Protease</keyword>
<dbReference type="InterPro" id="IPR045834">
    <property type="entry name" value="Csd3_N2"/>
</dbReference>
<sequence>MKNLIILFLFVSFISCKTDEKPQASIVPETPKIVKEFGFKLNNFKVINDTIKPGENFSEILDRNHVDYPRVLEIVNKIRDTFNVRKIKSGIPYTVLAKNDSTEQAQVFIYQHSKVRYTVVDFRDSIPVAYHGKKPVKTVLKTASGIITTHLSDAVESQGLSSYLTYKMADDIYAWTIDFSRLQKNDKFKLIYEQLYINDTIPVGIGEIKAAYFEHGNQPFYAFKYVADTILNIPDYFDDEATNLRRQFLKMPVKFSRISSRYNLKRRIALYGNRVRPHKGTDFAAPIGTPIMATANGTVTESRRKGGNGNYVKIRHNATYSTQYLHMSRRAVKVGDVVKQGDVIGYIGMTGNTSGPHVCYRFWKNGRQVDPLKEKLPAAEPMKENIKPHYFEFIKSLKEQIDAINYSTIDNEIIIPKKELQS</sequence>
<dbReference type="EMBL" id="JBHTIC010000006">
    <property type="protein sequence ID" value="MFD0761727.1"/>
    <property type="molecule type" value="Genomic_DNA"/>
</dbReference>
<keyword evidence="5 10" id="KW-0378">Hydrolase</keyword>
<keyword evidence="6" id="KW-0862">Zinc</keyword>
<comment type="caution">
    <text evidence="10">The sequence shown here is derived from an EMBL/GenBank/DDBJ whole genome shotgun (WGS) entry which is preliminary data.</text>
</comment>
<dbReference type="Pfam" id="PF19425">
    <property type="entry name" value="Csd3_N2"/>
    <property type="match status" value="1"/>
</dbReference>
<feature type="domain" description="Csd3-like second N-terminal" evidence="9">
    <location>
        <begin position="142"/>
        <end position="263"/>
    </location>
</feature>
<evidence type="ECO:0000256" key="2">
    <source>
        <dbReference type="ARBA" id="ARBA00004196"/>
    </source>
</evidence>
<dbReference type="Pfam" id="PF01551">
    <property type="entry name" value="Peptidase_M23"/>
    <property type="match status" value="1"/>
</dbReference>
<dbReference type="EC" id="3.4.24.-" evidence="10"/>
<evidence type="ECO:0000256" key="5">
    <source>
        <dbReference type="ARBA" id="ARBA00022801"/>
    </source>
</evidence>
<dbReference type="PANTHER" id="PTHR21666:SF288">
    <property type="entry name" value="CELL DIVISION PROTEIN YTFB"/>
    <property type="match status" value="1"/>
</dbReference>
<reference evidence="11" key="1">
    <citation type="journal article" date="2019" name="Int. J. Syst. Evol. Microbiol.">
        <title>The Global Catalogue of Microorganisms (GCM) 10K type strain sequencing project: providing services to taxonomists for standard genome sequencing and annotation.</title>
        <authorList>
            <consortium name="The Broad Institute Genomics Platform"/>
            <consortium name="The Broad Institute Genome Sequencing Center for Infectious Disease"/>
            <person name="Wu L."/>
            <person name="Ma J."/>
        </authorList>
    </citation>
    <scope>NUCLEOTIDE SEQUENCE [LARGE SCALE GENOMIC DNA]</scope>
    <source>
        <strain evidence="11">CCUG 60022</strain>
    </source>
</reference>
<organism evidence="10 11">
    <name type="scientific">Lutibacter aestuarii</name>
    <dbReference type="NCBI Taxonomy" id="861111"/>
    <lineage>
        <taxon>Bacteria</taxon>
        <taxon>Pseudomonadati</taxon>
        <taxon>Bacteroidota</taxon>
        <taxon>Flavobacteriia</taxon>
        <taxon>Flavobacteriales</taxon>
        <taxon>Flavobacteriaceae</taxon>
        <taxon>Lutibacter</taxon>
    </lineage>
</organism>
<evidence type="ECO:0000259" key="9">
    <source>
        <dbReference type="Pfam" id="PF19425"/>
    </source>
</evidence>
<dbReference type="PANTHER" id="PTHR21666">
    <property type="entry name" value="PEPTIDASE-RELATED"/>
    <property type="match status" value="1"/>
</dbReference>
<dbReference type="Gene3D" id="3.10.450.350">
    <property type="match status" value="1"/>
</dbReference>
<dbReference type="InterPro" id="IPR011055">
    <property type="entry name" value="Dup_hybrid_motif"/>
</dbReference>
<dbReference type="GO" id="GO:0016787">
    <property type="term" value="F:hydrolase activity"/>
    <property type="evidence" value="ECO:0007669"/>
    <property type="project" value="UniProtKB-KW"/>
</dbReference>
<dbReference type="Gene3D" id="2.70.70.10">
    <property type="entry name" value="Glucose Permease (Domain IIA)"/>
    <property type="match status" value="1"/>
</dbReference>
<evidence type="ECO:0000256" key="4">
    <source>
        <dbReference type="ARBA" id="ARBA00022723"/>
    </source>
</evidence>
<keyword evidence="4" id="KW-0479">Metal-binding</keyword>
<dbReference type="RefSeq" id="WP_298265276.1">
    <property type="nucleotide sequence ID" value="NZ_JBHTIC010000006.1"/>
</dbReference>
<gene>
    <name evidence="10" type="ORF">ACFQZW_06495</name>
</gene>
<comment type="cofactor">
    <cofactor evidence="1">
        <name>Zn(2+)</name>
        <dbReference type="ChEBI" id="CHEBI:29105"/>
    </cofactor>
</comment>
<protein>
    <submittedName>
        <fullName evidence="10">M23 family metallopeptidase</fullName>
        <ecNumber evidence="10">3.4.24.-</ecNumber>
    </submittedName>
</protein>
<dbReference type="Proteomes" id="UP001597032">
    <property type="component" value="Unassembled WGS sequence"/>
</dbReference>
<proteinExistence type="predicted"/>
<dbReference type="CDD" id="cd12797">
    <property type="entry name" value="M23_peptidase"/>
    <property type="match status" value="1"/>
</dbReference>
<dbReference type="PROSITE" id="PS51257">
    <property type="entry name" value="PROKAR_LIPOPROTEIN"/>
    <property type="match status" value="1"/>
</dbReference>